<proteinExistence type="predicted"/>
<dbReference type="AlphaFoldDB" id="A0AAN5HZ16"/>
<name>A0AAN5HZ16_9BILA</name>
<evidence type="ECO:0000313" key="2">
    <source>
        <dbReference type="Proteomes" id="UP001328107"/>
    </source>
</evidence>
<dbReference type="EMBL" id="BTRK01000004">
    <property type="protein sequence ID" value="GMR45616.1"/>
    <property type="molecule type" value="Genomic_DNA"/>
</dbReference>
<protein>
    <submittedName>
        <fullName evidence="1">Uncharacterized protein</fullName>
    </submittedName>
</protein>
<feature type="non-terminal residue" evidence="1">
    <location>
        <position position="121"/>
    </location>
</feature>
<feature type="non-terminal residue" evidence="1">
    <location>
        <position position="1"/>
    </location>
</feature>
<sequence>QTCRANLQRGGTEETDVVALSEEERAEIRAEAVAAAEMGPFRWPRRRREFERRAPKMTAALKKKLDIVEKLLTKVDEDAQKFVRKAGDIVMDGLLAIVKTIEGKDIDLSQYVGEMGKTAKK</sequence>
<keyword evidence="2" id="KW-1185">Reference proteome</keyword>
<reference evidence="2" key="1">
    <citation type="submission" date="2022-10" db="EMBL/GenBank/DDBJ databases">
        <title>Genome assembly of Pristionchus species.</title>
        <authorList>
            <person name="Yoshida K."/>
            <person name="Sommer R.J."/>
        </authorList>
    </citation>
    <scope>NUCLEOTIDE SEQUENCE [LARGE SCALE GENOMIC DNA]</scope>
    <source>
        <strain evidence="2">RS5460</strain>
    </source>
</reference>
<gene>
    <name evidence="1" type="ORF">PMAYCL1PPCAC_15811</name>
</gene>
<accession>A0AAN5HZ16</accession>
<organism evidence="1 2">
    <name type="scientific">Pristionchus mayeri</name>
    <dbReference type="NCBI Taxonomy" id="1317129"/>
    <lineage>
        <taxon>Eukaryota</taxon>
        <taxon>Metazoa</taxon>
        <taxon>Ecdysozoa</taxon>
        <taxon>Nematoda</taxon>
        <taxon>Chromadorea</taxon>
        <taxon>Rhabditida</taxon>
        <taxon>Rhabditina</taxon>
        <taxon>Diplogasteromorpha</taxon>
        <taxon>Diplogasteroidea</taxon>
        <taxon>Neodiplogasteridae</taxon>
        <taxon>Pristionchus</taxon>
    </lineage>
</organism>
<dbReference type="Proteomes" id="UP001328107">
    <property type="component" value="Unassembled WGS sequence"/>
</dbReference>
<comment type="caution">
    <text evidence="1">The sequence shown here is derived from an EMBL/GenBank/DDBJ whole genome shotgun (WGS) entry which is preliminary data.</text>
</comment>
<evidence type="ECO:0000313" key="1">
    <source>
        <dbReference type="EMBL" id="GMR45616.1"/>
    </source>
</evidence>